<keyword evidence="7" id="KW-1185">Reference proteome</keyword>
<evidence type="ECO:0000256" key="5">
    <source>
        <dbReference type="SAM" id="MobiDB-lite"/>
    </source>
</evidence>
<dbReference type="InterPro" id="IPR005234">
    <property type="entry name" value="ScpB_csome_segregation"/>
</dbReference>
<dbReference type="GO" id="GO:0051304">
    <property type="term" value="P:chromosome separation"/>
    <property type="evidence" value="ECO:0007669"/>
    <property type="project" value="InterPro"/>
</dbReference>
<dbReference type="OrthoDB" id="9806226at2"/>
<dbReference type="SUPFAM" id="SSF46785">
    <property type="entry name" value="Winged helix' DNA-binding domain"/>
    <property type="match status" value="2"/>
</dbReference>
<dbReference type="PANTHER" id="PTHR34298">
    <property type="entry name" value="SEGREGATION AND CONDENSATION PROTEIN B"/>
    <property type="match status" value="1"/>
</dbReference>
<dbReference type="RefSeq" id="WP_092495615.1">
    <property type="nucleotide sequence ID" value="NZ_FOFG01000002.1"/>
</dbReference>
<keyword evidence="2" id="KW-0132">Cell division</keyword>
<feature type="compositionally biased region" description="Acidic residues" evidence="5">
    <location>
        <begin position="203"/>
        <end position="242"/>
    </location>
</feature>
<organism evidence="6 7">
    <name type="scientific">Faunimonas pinastri</name>
    <dbReference type="NCBI Taxonomy" id="1855383"/>
    <lineage>
        <taxon>Bacteria</taxon>
        <taxon>Pseudomonadati</taxon>
        <taxon>Pseudomonadota</taxon>
        <taxon>Alphaproteobacteria</taxon>
        <taxon>Hyphomicrobiales</taxon>
        <taxon>Afifellaceae</taxon>
        <taxon>Faunimonas</taxon>
    </lineage>
</organism>
<dbReference type="InterPro" id="IPR036390">
    <property type="entry name" value="WH_DNA-bd_sf"/>
</dbReference>
<keyword evidence="4" id="KW-0131">Cell cycle</keyword>
<name>A0A1H9CSW0_9HYPH</name>
<keyword evidence="1" id="KW-0963">Cytoplasm</keyword>
<gene>
    <name evidence="6" type="ORF">SAMN05216548_102239</name>
</gene>
<dbReference type="Proteomes" id="UP000199647">
    <property type="component" value="Unassembled WGS sequence"/>
</dbReference>
<accession>A0A1H9CSW0</accession>
<evidence type="ECO:0000256" key="4">
    <source>
        <dbReference type="ARBA" id="ARBA00023306"/>
    </source>
</evidence>
<evidence type="ECO:0000313" key="6">
    <source>
        <dbReference type="EMBL" id="SEQ04157.1"/>
    </source>
</evidence>
<dbReference type="GO" id="GO:0051301">
    <property type="term" value="P:cell division"/>
    <property type="evidence" value="ECO:0007669"/>
    <property type="project" value="UniProtKB-KW"/>
</dbReference>
<dbReference type="Gene3D" id="1.10.10.10">
    <property type="entry name" value="Winged helix-like DNA-binding domain superfamily/Winged helix DNA-binding domain"/>
    <property type="match status" value="2"/>
</dbReference>
<dbReference type="STRING" id="1855383.SAMN05216548_102239"/>
<dbReference type="InterPro" id="IPR036388">
    <property type="entry name" value="WH-like_DNA-bd_sf"/>
</dbReference>
<sequence>MADVVSLWDSSGGRAQNPERKLHLRMAEAILFASREPLSEAELGRRMPEGIEIRPLLLELQQVYAARGVTLRRIGEHWAFRTADDLRFLLQHETVEQRKLSRAALETLSIIAYHQPVTRAEIEEIRGVSTSKGIMDVLLETGWVRLRGRRRVPGRPVTFGTTPAFLDHFGLEAITDLPGLAELKGAGLLEAAIPAGMQSPEPRDDEELHPDEDPLDEGDQTGFADGEDPAGEEEADGDATRD</sequence>
<keyword evidence="3" id="KW-0159">Chromosome partition</keyword>
<proteinExistence type="predicted"/>
<evidence type="ECO:0000256" key="3">
    <source>
        <dbReference type="ARBA" id="ARBA00022829"/>
    </source>
</evidence>
<dbReference type="PANTHER" id="PTHR34298:SF2">
    <property type="entry name" value="SEGREGATION AND CONDENSATION PROTEIN B"/>
    <property type="match status" value="1"/>
</dbReference>
<evidence type="ECO:0000313" key="7">
    <source>
        <dbReference type="Proteomes" id="UP000199647"/>
    </source>
</evidence>
<protein>
    <submittedName>
        <fullName evidence="6">Condensin subunit ScpB</fullName>
    </submittedName>
</protein>
<dbReference type="NCBIfam" id="TIGR00281">
    <property type="entry name" value="SMC-Scp complex subunit ScpB"/>
    <property type="match status" value="1"/>
</dbReference>
<dbReference type="EMBL" id="FOFG01000002">
    <property type="protein sequence ID" value="SEQ04157.1"/>
    <property type="molecule type" value="Genomic_DNA"/>
</dbReference>
<feature type="region of interest" description="Disordered" evidence="5">
    <location>
        <begin position="196"/>
        <end position="242"/>
    </location>
</feature>
<evidence type="ECO:0000256" key="2">
    <source>
        <dbReference type="ARBA" id="ARBA00022618"/>
    </source>
</evidence>
<dbReference type="AlphaFoldDB" id="A0A1H9CSW0"/>
<reference evidence="6 7" key="1">
    <citation type="submission" date="2016-10" db="EMBL/GenBank/DDBJ databases">
        <authorList>
            <person name="de Groot N.N."/>
        </authorList>
    </citation>
    <scope>NUCLEOTIDE SEQUENCE [LARGE SCALE GENOMIC DNA]</scope>
    <source>
        <strain evidence="6 7">A52C2</strain>
    </source>
</reference>
<dbReference type="Pfam" id="PF04079">
    <property type="entry name" value="SMC_ScpB"/>
    <property type="match status" value="1"/>
</dbReference>
<evidence type="ECO:0000256" key="1">
    <source>
        <dbReference type="ARBA" id="ARBA00022490"/>
    </source>
</evidence>